<reference evidence="1 2" key="1">
    <citation type="submission" date="2007-08" db="EMBL/GenBank/DDBJ databases">
        <title>Draft genome sequence of Clostridium leptum (DSM 753).</title>
        <authorList>
            <person name="Sudarsanam P."/>
            <person name="Ley R."/>
            <person name="Guruge J."/>
            <person name="Turnbaugh P.J."/>
            <person name="Mahowald M."/>
            <person name="Liep D."/>
            <person name="Gordon J."/>
        </authorList>
    </citation>
    <scope>NUCLEOTIDE SEQUENCE [LARGE SCALE GENOMIC DNA]</scope>
    <source>
        <strain evidence="1 2">DSM 753</strain>
    </source>
</reference>
<dbReference type="EMBL" id="ABCB02000021">
    <property type="protein sequence ID" value="EDO59505.1"/>
    <property type="molecule type" value="Genomic_DNA"/>
</dbReference>
<organism evidence="1 2">
    <name type="scientific">[Clostridium] leptum DSM 753</name>
    <dbReference type="NCBI Taxonomy" id="428125"/>
    <lineage>
        <taxon>Bacteria</taxon>
        <taxon>Bacillati</taxon>
        <taxon>Bacillota</taxon>
        <taxon>Clostridia</taxon>
        <taxon>Eubacteriales</taxon>
        <taxon>Oscillospiraceae</taxon>
        <taxon>Oscillospiraceae incertae sedis</taxon>
    </lineage>
</organism>
<dbReference type="AlphaFoldDB" id="A7VY77"/>
<protein>
    <submittedName>
        <fullName evidence="1">Uncharacterized protein</fullName>
    </submittedName>
</protein>
<proteinExistence type="predicted"/>
<dbReference type="HOGENOM" id="CLU_3342299_0_0_9"/>
<evidence type="ECO:0000313" key="1">
    <source>
        <dbReference type="EMBL" id="EDO59505.1"/>
    </source>
</evidence>
<name>A7VY77_9FIRM</name>
<sequence length="37" mass="4193">MSKRKEGDSDGKHEIYNFKSKSEVGKYGINYIALSVI</sequence>
<reference evidence="1 2" key="2">
    <citation type="submission" date="2007-08" db="EMBL/GenBank/DDBJ databases">
        <authorList>
            <person name="Fulton L."/>
            <person name="Clifton S."/>
            <person name="Fulton B."/>
            <person name="Xu J."/>
            <person name="Minx P."/>
            <person name="Pepin K.H."/>
            <person name="Johnson M."/>
            <person name="Thiruvilangam P."/>
            <person name="Bhonagiri V."/>
            <person name="Nash W.E."/>
            <person name="Wang C."/>
            <person name="Mardis E.R."/>
            <person name="Wilson R.K."/>
        </authorList>
    </citation>
    <scope>NUCLEOTIDE SEQUENCE [LARGE SCALE GENOMIC DNA]</scope>
    <source>
        <strain evidence="1 2">DSM 753</strain>
    </source>
</reference>
<evidence type="ECO:0000313" key="2">
    <source>
        <dbReference type="Proteomes" id="UP000003490"/>
    </source>
</evidence>
<gene>
    <name evidence="1" type="ORF">CLOLEP_03553</name>
</gene>
<accession>A7VY77</accession>
<comment type="caution">
    <text evidence="1">The sequence shown here is derived from an EMBL/GenBank/DDBJ whole genome shotgun (WGS) entry which is preliminary data.</text>
</comment>
<dbReference type="Proteomes" id="UP000003490">
    <property type="component" value="Unassembled WGS sequence"/>
</dbReference>